<dbReference type="GO" id="GO:0005886">
    <property type="term" value="C:plasma membrane"/>
    <property type="evidence" value="ECO:0007669"/>
    <property type="project" value="UniProtKB-SubCell"/>
</dbReference>
<evidence type="ECO:0000256" key="7">
    <source>
        <dbReference type="ARBA" id="ARBA00023136"/>
    </source>
</evidence>
<dbReference type="InterPro" id="IPR005894">
    <property type="entry name" value="DrrA"/>
</dbReference>
<keyword evidence="2" id="KW-0813">Transport</keyword>
<dbReference type="InterPro" id="IPR003593">
    <property type="entry name" value="AAA+_ATPase"/>
</dbReference>
<organism evidence="11 12">
    <name type="scientific">Actinopolyspora erythraea</name>
    <dbReference type="NCBI Taxonomy" id="414996"/>
    <lineage>
        <taxon>Bacteria</taxon>
        <taxon>Bacillati</taxon>
        <taxon>Actinomycetota</taxon>
        <taxon>Actinomycetes</taxon>
        <taxon>Actinopolysporales</taxon>
        <taxon>Actinopolysporaceae</taxon>
        <taxon>Actinopolyspora</taxon>
    </lineage>
</organism>
<evidence type="ECO:0000256" key="5">
    <source>
        <dbReference type="ARBA" id="ARBA00022840"/>
    </source>
</evidence>
<dbReference type="InterPro" id="IPR003439">
    <property type="entry name" value="ABC_transporter-like_ATP-bd"/>
</dbReference>
<dbReference type="KEGG" id="aey:CDG81_18275"/>
<dbReference type="InterPro" id="IPR017871">
    <property type="entry name" value="ABC_transporter-like_CS"/>
</dbReference>
<keyword evidence="3" id="KW-1003">Cell membrane</keyword>
<dbReference type="InterPro" id="IPR050763">
    <property type="entry name" value="ABC_transporter_ATP-binding"/>
</dbReference>
<dbReference type="PANTHER" id="PTHR42711:SF19">
    <property type="entry name" value="DOXORUBICIN RESISTANCE ATP-BINDING PROTEIN DRRA"/>
    <property type="match status" value="1"/>
</dbReference>
<evidence type="ECO:0000256" key="1">
    <source>
        <dbReference type="ARBA" id="ARBA00004413"/>
    </source>
</evidence>
<evidence type="ECO:0000256" key="4">
    <source>
        <dbReference type="ARBA" id="ARBA00022741"/>
    </source>
</evidence>
<dbReference type="FunFam" id="3.40.50.300:FF:000589">
    <property type="entry name" value="ABC transporter, ATP-binding subunit"/>
    <property type="match status" value="1"/>
</dbReference>
<protein>
    <recommendedName>
        <fullName evidence="10">ABC transporter domain-containing protein</fullName>
    </recommendedName>
</protein>
<dbReference type="AlphaFoldDB" id="A0A223RVH7"/>
<dbReference type="GO" id="GO:0005524">
    <property type="term" value="F:ATP binding"/>
    <property type="evidence" value="ECO:0007669"/>
    <property type="project" value="UniProtKB-KW"/>
</dbReference>
<reference evidence="11 12" key="1">
    <citation type="submission" date="2017-08" db="EMBL/GenBank/DDBJ databases">
        <title>The complete genome sequence of moderately halophilic actinomycete Actinopolyspora erythraea YIM 90600, the producer of novel erythromycin, novel actinopolysporins A-C and tubercidin.</title>
        <authorList>
            <person name="Yin M."/>
            <person name="Tang S."/>
        </authorList>
    </citation>
    <scope>NUCLEOTIDE SEQUENCE [LARGE SCALE GENOMIC DNA]</scope>
    <source>
        <strain evidence="11 12">YIM 90600</strain>
    </source>
</reference>
<dbReference type="EMBL" id="CP022752">
    <property type="protein sequence ID" value="ASU79886.1"/>
    <property type="molecule type" value="Genomic_DNA"/>
</dbReference>
<dbReference type="SMART" id="SM00382">
    <property type="entry name" value="AAA"/>
    <property type="match status" value="1"/>
</dbReference>
<dbReference type="OrthoDB" id="9804819at2"/>
<dbReference type="Pfam" id="PF13732">
    <property type="entry name" value="DrrA1-3_C"/>
    <property type="match status" value="1"/>
</dbReference>
<dbReference type="InterPro" id="IPR025302">
    <property type="entry name" value="DrrA1/2-like_C"/>
</dbReference>
<evidence type="ECO:0000256" key="9">
    <source>
        <dbReference type="ARBA" id="ARBA00049985"/>
    </source>
</evidence>
<keyword evidence="8" id="KW-0046">Antibiotic resistance</keyword>
<dbReference type="GO" id="GO:0016887">
    <property type="term" value="F:ATP hydrolysis activity"/>
    <property type="evidence" value="ECO:0007669"/>
    <property type="project" value="InterPro"/>
</dbReference>
<gene>
    <name evidence="11" type="ORF">CDG81_18275</name>
</gene>
<accession>A0A223RVH7</accession>
<dbReference type="NCBIfam" id="TIGR01188">
    <property type="entry name" value="drrA"/>
    <property type="match status" value="1"/>
</dbReference>
<keyword evidence="5" id="KW-0067">ATP-binding</keyword>
<evidence type="ECO:0000256" key="8">
    <source>
        <dbReference type="ARBA" id="ARBA00023251"/>
    </source>
</evidence>
<evidence type="ECO:0000313" key="12">
    <source>
        <dbReference type="Proteomes" id="UP000215043"/>
    </source>
</evidence>
<feature type="domain" description="ABC transporter" evidence="10">
    <location>
        <begin position="82"/>
        <end position="312"/>
    </location>
</feature>
<evidence type="ECO:0000256" key="3">
    <source>
        <dbReference type="ARBA" id="ARBA00022475"/>
    </source>
</evidence>
<dbReference type="PROSITE" id="PS00211">
    <property type="entry name" value="ABC_TRANSPORTER_1"/>
    <property type="match status" value="1"/>
</dbReference>
<dbReference type="GO" id="GO:0046677">
    <property type="term" value="P:response to antibiotic"/>
    <property type="evidence" value="ECO:0007669"/>
    <property type="project" value="UniProtKB-KW"/>
</dbReference>
<name>A0A223RVH7_9ACTN</name>
<dbReference type="PANTHER" id="PTHR42711">
    <property type="entry name" value="ABC TRANSPORTER ATP-BINDING PROTEIN"/>
    <property type="match status" value="1"/>
</dbReference>
<dbReference type="InterPro" id="IPR027417">
    <property type="entry name" value="P-loop_NTPase"/>
</dbReference>
<dbReference type="PROSITE" id="PS50893">
    <property type="entry name" value="ABC_TRANSPORTER_2"/>
    <property type="match status" value="1"/>
</dbReference>
<dbReference type="GO" id="GO:1900753">
    <property type="term" value="P:doxorubicin transport"/>
    <property type="evidence" value="ECO:0007669"/>
    <property type="project" value="InterPro"/>
</dbReference>
<dbReference type="GO" id="GO:0043215">
    <property type="term" value="P:daunorubicin transport"/>
    <property type="evidence" value="ECO:0007669"/>
    <property type="project" value="InterPro"/>
</dbReference>
<dbReference type="Gene3D" id="3.40.50.300">
    <property type="entry name" value="P-loop containing nucleotide triphosphate hydrolases"/>
    <property type="match status" value="1"/>
</dbReference>
<keyword evidence="6" id="KW-1278">Translocase</keyword>
<evidence type="ECO:0000256" key="6">
    <source>
        <dbReference type="ARBA" id="ARBA00022967"/>
    </source>
</evidence>
<comment type="similarity">
    <text evidence="9">Belongs to the ABC transporter superfamily. Drug exporter-1 (DrugE1) (TC 3.A.1.105) family.</text>
</comment>
<evidence type="ECO:0000256" key="2">
    <source>
        <dbReference type="ARBA" id="ARBA00022448"/>
    </source>
</evidence>
<comment type="subcellular location">
    <subcellularLocation>
        <location evidence="1">Cell membrane</location>
        <topology evidence="1">Peripheral membrane protein</topology>
        <orientation evidence="1">Cytoplasmic side</orientation>
    </subcellularLocation>
</comment>
<keyword evidence="4" id="KW-0547">Nucleotide-binding</keyword>
<proteinExistence type="inferred from homology"/>
<dbReference type="SUPFAM" id="SSF52540">
    <property type="entry name" value="P-loop containing nucleoside triphosphate hydrolases"/>
    <property type="match status" value="1"/>
</dbReference>
<evidence type="ECO:0000259" key="10">
    <source>
        <dbReference type="PROSITE" id="PS50893"/>
    </source>
</evidence>
<sequence>MFVQPRFTEFPRSVRTGPSCGRRSCARVGRSHPIRTAPTEQPGLQQQEGFGRSLLTRRIDPVAWDAPASTTAGEVTSLDNVIQAEGLRKNYGDRLAVRSVDLSVPGGSVLGVLGPNGAGKTTLVRMLATLLDIGGGHAEVAGYDVARHPRKVRERIGLTGQYAAVDARLTARENLRLIGRLHHLDRFAAERRGDELLRRFDLLEAADRYVGTYSGGMRRRVDLAASLIGEPMVLFLDEPTTGLDPASRQVLWDSITEQVEAGTSVLLTTQYLEEADRLAERVVVIDEGSVIAEGRPNELKSRVGGERLRVVVRERSELPGAVSALAPIALEEPGVDTATGEVSIELRNGVESLAQAAEALRRADVEPGEFGLYRPSLDDVFLSLIGDNTVTDQSARGGART</sequence>
<keyword evidence="7" id="KW-0472">Membrane</keyword>
<dbReference type="Pfam" id="PF00005">
    <property type="entry name" value="ABC_tran"/>
    <property type="match status" value="1"/>
</dbReference>
<dbReference type="Proteomes" id="UP000215043">
    <property type="component" value="Chromosome"/>
</dbReference>
<evidence type="ECO:0000313" key="11">
    <source>
        <dbReference type="EMBL" id="ASU79886.1"/>
    </source>
</evidence>